<dbReference type="Pfam" id="PF08276">
    <property type="entry name" value="PAN_2"/>
    <property type="match status" value="1"/>
</dbReference>
<comment type="caution">
    <text evidence="8">The sequence shown here is derived from an EMBL/GenBank/DDBJ whole genome shotgun (WGS) entry which is preliminary data.</text>
</comment>
<dbReference type="AlphaFoldDB" id="A0ABC8R880"/>
<dbReference type="InterPro" id="IPR001480">
    <property type="entry name" value="Bulb-type_lectin_dom"/>
</dbReference>
<feature type="chain" id="PRO_5044847930" evidence="5">
    <location>
        <begin position="23"/>
        <end position="511"/>
    </location>
</feature>
<gene>
    <name evidence="8" type="ORF">ILEXP_LOCUS7155</name>
</gene>
<dbReference type="InterPro" id="IPR003609">
    <property type="entry name" value="Pan_app"/>
</dbReference>
<sequence length="511" mass="56839">MSSLLFVQFYVCFCCLLSKTSALTDTITPTLSLSDGKTLVSKHGKFELGFFSPGSSKNRYLGIWYKNIRVTTVVWVANRERPIKDLSGTFMVNSSGNLLLVNSPNGVVWSSNSSGQVQNPVTQLLDSGNLVIKEEKDVNSEAYVWQSFDYPCDTLLPGMKLGWDLKVGLNRRLSSWKNSEDPSPGDLTLGIELHEYPEGVIRKGSTKYFRTGPWNGIRISGTPNLKSNSLYSLNFISNEEEVYYTYQFYNESIIGSLVLNQTTSLVERHIWLEAEQIWKTVSSRPQDYCDDYGACGANGLCNILATPVCQCLIGFKPKSPDRWKSIDTSQGCIRNKPLDCKSTEGFNKFVNLKLPDTTNSWVNKSMNLSECREKCLNDCSCMAYTNSDIRGTGSGCALWFGDLIDIRQFPTDGGDLYIRMSASSLGICLSFIFSALSCAFLFFLRKCDCLLPEGTKNGTTGKSDPGEAKDGTKWIIPVTVVVPIAVISGIILVIYYNWKGRTTTKGKILNY</sequence>
<protein>
    <submittedName>
        <fullName evidence="8">Uncharacterized protein</fullName>
    </submittedName>
</protein>
<dbReference type="SMART" id="SM00108">
    <property type="entry name" value="B_lectin"/>
    <property type="match status" value="1"/>
</dbReference>
<keyword evidence="2" id="KW-1015">Disulfide bond</keyword>
<evidence type="ECO:0000313" key="9">
    <source>
        <dbReference type="Proteomes" id="UP001642360"/>
    </source>
</evidence>
<feature type="transmembrane region" description="Helical" evidence="4">
    <location>
        <begin position="474"/>
        <end position="496"/>
    </location>
</feature>
<evidence type="ECO:0000259" key="7">
    <source>
        <dbReference type="PROSITE" id="PS50948"/>
    </source>
</evidence>
<feature type="signal peptide" evidence="5">
    <location>
        <begin position="1"/>
        <end position="22"/>
    </location>
</feature>
<evidence type="ECO:0000256" key="1">
    <source>
        <dbReference type="ARBA" id="ARBA00022729"/>
    </source>
</evidence>
<keyword evidence="9" id="KW-1185">Reference proteome</keyword>
<feature type="domain" description="Bulb-type lectin" evidence="6">
    <location>
        <begin position="24"/>
        <end position="145"/>
    </location>
</feature>
<dbReference type="InterPro" id="IPR000858">
    <property type="entry name" value="S_locus_glycoprot_dom"/>
</dbReference>
<dbReference type="InterPro" id="IPR036426">
    <property type="entry name" value="Bulb-type_lectin_dom_sf"/>
</dbReference>
<dbReference type="PANTHER" id="PTHR32444">
    <property type="entry name" value="BULB-TYPE LECTIN DOMAIN-CONTAINING PROTEIN"/>
    <property type="match status" value="1"/>
</dbReference>
<evidence type="ECO:0000256" key="4">
    <source>
        <dbReference type="SAM" id="Phobius"/>
    </source>
</evidence>
<keyword evidence="3" id="KW-0325">Glycoprotein</keyword>
<reference evidence="8 9" key="1">
    <citation type="submission" date="2024-02" db="EMBL/GenBank/DDBJ databases">
        <authorList>
            <person name="Vignale AGUSTIN F."/>
            <person name="Sosa J E."/>
            <person name="Modenutti C."/>
        </authorList>
    </citation>
    <scope>NUCLEOTIDE SEQUENCE [LARGE SCALE GENOMIC DNA]</scope>
</reference>
<keyword evidence="4" id="KW-0812">Transmembrane</keyword>
<dbReference type="EMBL" id="CAUOFW020000985">
    <property type="protein sequence ID" value="CAK9139755.1"/>
    <property type="molecule type" value="Genomic_DNA"/>
</dbReference>
<dbReference type="Proteomes" id="UP001642360">
    <property type="component" value="Unassembled WGS sequence"/>
</dbReference>
<keyword evidence="1 5" id="KW-0732">Signal</keyword>
<evidence type="ECO:0000256" key="5">
    <source>
        <dbReference type="SAM" id="SignalP"/>
    </source>
</evidence>
<proteinExistence type="predicted"/>
<dbReference type="Pfam" id="PF00954">
    <property type="entry name" value="S_locus_glycop"/>
    <property type="match status" value="1"/>
</dbReference>
<dbReference type="CDD" id="cd01098">
    <property type="entry name" value="PAN_AP_plant"/>
    <property type="match status" value="1"/>
</dbReference>
<dbReference type="PANTHER" id="PTHR32444:SF234">
    <property type="entry name" value="RECEPTOR-LIKE SERINE_THREONINE-PROTEIN KINASE"/>
    <property type="match status" value="1"/>
</dbReference>
<dbReference type="Pfam" id="PF01453">
    <property type="entry name" value="B_lectin"/>
    <property type="match status" value="1"/>
</dbReference>
<accession>A0ABC8R880</accession>
<keyword evidence="4" id="KW-1133">Transmembrane helix</keyword>
<dbReference type="SMART" id="SM00473">
    <property type="entry name" value="PAN_AP"/>
    <property type="match status" value="1"/>
</dbReference>
<organism evidence="8 9">
    <name type="scientific">Ilex paraguariensis</name>
    <name type="common">yerba mate</name>
    <dbReference type="NCBI Taxonomy" id="185542"/>
    <lineage>
        <taxon>Eukaryota</taxon>
        <taxon>Viridiplantae</taxon>
        <taxon>Streptophyta</taxon>
        <taxon>Embryophyta</taxon>
        <taxon>Tracheophyta</taxon>
        <taxon>Spermatophyta</taxon>
        <taxon>Magnoliopsida</taxon>
        <taxon>eudicotyledons</taxon>
        <taxon>Gunneridae</taxon>
        <taxon>Pentapetalae</taxon>
        <taxon>asterids</taxon>
        <taxon>campanulids</taxon>
        <taxon>Aquifoliales</taxon>
        <taxon>Aquifoliaceae</taxon>
        <taxon>Ilex</taxon>
    </lineage>
</organism>
<evidence type="ECO:0000256" key="3">
    <source>
        <dbReference type="ARBA" id="ARBA00023180"/>
    </source>
</evidence>
<name>A0ABC8R880_9AQUA</name>
<dbReference type="CDD" id="cd00028">
    <property type="entry name" value="B_lectin"/>
    <property type="match status" value="1"/>
</dbReference>
<evidence type="ECO:0000256" key="2">
    <source>
        <dbReference type="ARBA" id="ARBA00023157"/>
    </source>
</evidence>
<dbReference type="PROSITE" id="PS50948">
    <property type="entry name" value="PAN"/>
    <property type="match status" value="1"/>
</dbReference>
<keyword evidence="4" id="KW-0472">Membrane</keyword>
<evidence type="ECO:0000259" key="6">
    <source>
        <dbReference type="PROSITE" id="PS50927"/>
    </source>
</evidence>
<dbReference type="SUPFAM" id="SSF51110">
    <property type="entry name" value="alpha-D-mannose-specific plant lectins"/>
    <property type="match status" value="1"/>
</dbReference>
<evidence type="ECO:0000313" key="8">
    <source>
        <dbReference type="EMBL" id="CAK9139755.1"/>
    </source>
</evidence>
<dbReference type="PROSITE" id="PS50927">
    <property type="entry name" value="BULB_LECTIN"/>
    <property type="match status" value="1"/>
</dbReference>
<feature type="transmembrane region" description="Helical" evidence="4">
    <location>
        <begin position="424"/>
        <end position="444"/>
    </location>
</feature>
<feature type="domain" description="Apple" evidence="7">
    <location>
        <begin position="340"/>
        <end position="422"/>
    </location>
</feature>
<dbReference type="FunFam" id="2.90.10.10:FF:000004">
    <property type="entry name" value="G-type lectin S-receptor-like serine/threonine-protein kinase"/>
    <property type="match status" value="1"/>
</dbReference>
<dbReference type="Gene3D" id="2.90.10.10">
    <property type="entry name" value="Bulb-type lectin domain"/>
    <property type="match status" value="1"/>
</dbReference>